<evidence type="ECO:0000256" key="5">
    <source>
        <dbReference type="SAM" id="MobiDB-lite"/>
    </source>
</evidence>
<dbReference type="GO" id="GO:1990904">
    <property type="term" value="C:ribonucleoprotein complex"/>
    <property type="evidence" value="ECO:0007669"/>
    <property type="project" value="UniProtKB-KW"/>
</dbReference>
<evidence type="ECO:0000256" key="2">
    <source>
        <dbReference type="ARBA" id="ARBA00022980"/>
    </source>
</evidence>
<dbReference type="Pfam" id="PF00639">
    <property type="entry name" value="Rotamase"/>
    <property type="match status" value="1"/>
</dbReference>
<keyword evidence="9" id="KW-1185">Reference proteome</keyword>
<evidence type="ECO:0000256" key="4">
    <source>
        <dbReference type="PROSITE-ProRule" id="PRU00278"/>
    </source>
</evidence>
<dbReference type="Proteomes" id="UP000601435">
    <property type="component" value="Unassembled WGS sequence"/>
</dbReference>
<dbReference type="SMART" id="SM00332">
    <property type="entry name" value="PP2Cc"/>
    <property type="match status" value="1"/>
</dbReference>
<dbReference type="InterPro" id="IPR001932">
    <property type="entry name" value="PPM-type_phosphatase-like_dom"/>
</dbReference>
<dbReference type="Gene3D" id="3.90.1180.10">
    <property type="entry name" value="Ribosomal protein L13"/>
    <property type="match status" value="2"/>
</dbReference>
<dbReference type="SUPFAM" id="SSF81606">
    <property type="entry name" value="PP2C-like"/>
    <property type="match status" value="1"/>
</dbReference>
<dbReference type="GO" id="GO:0003729">
    <property type="term" value="F:mRNA binding"/>
    <property type="evidence" value="ECO:0007669"/>
    <property type="project" value="TreeGrafter"/>
</dbReference>
<comment type="caution">
    <text evidence="8">The sequence shown here is derived from an EMBL/GenBank/DDBJ whole genome shotgun (WGS) entry which is preliminary data.</text>
</comment>
<reference evidence="8" key="1">
    <citation type="submission" date="2021-02" db="EMBL/GenBank/DDBJ databases">
        <authorList>
            <person name="Dougan E. K."/>
            <person name="Rhodes N."/>
            <person name="Thang M."/>
            <person name="Chan C."/>
        </authorList>
    </citation>
    <scope>NUCLEOTIDE SEQUENCE</scope>
</reference>
<dbReference type="Gene3D" id="3.10.50.40">
    <property type="match status" value="1"/>
</dbReference>
<dbReference type="GO" id="GO:0003755">
    <property type="term" value="F:peptidyl-prolyl cis-trans isomerase activity"/>
    <property type="evidence" value="ECO:0007669"/>
    <property type="project" value="UniProtKB-KW"/>
</dbReference>
<keyword evidence="2" id="KW-0689">Ribosomal protein</keyword>
<proteinExistence type="inferred from homology"/>
<dbReference type="GO" id="GO:0006412">
    <property type="term" value="P:translation"/>
    <property type="evidence" value="ECO:0007669"/>
    <property type="project" value="InterPro"/>
</dbReference>
<dbReference type="PANTHER" id="PTHR11545">
    <property type="entry name" value="RIBOSOMAL PROTEIN L13"/>
    <property type="match status" value="1"/>
</dbReference>
<evidence type="ECO:0000259" key="7">
    <source>
        <dbReference type="PROSITE" id="PS51746"/>
    </source>
</evidence>
<dbReference type="EMBL" id="CAJNJA010016808">
    <property type="protein sequence ID" value="CAE7388595.1"/>
    <property type="molecule type" value="Genomic_DNA"/>
</dbReference>
<dbReference type="GO" id="GO:0003735">
    <property type="term" value="F:structural constituent of ribosome"/>
    <property type="evidence" value="ECO:0007669"/>
    <property type="project" value="InterPro"/>
</dbReference>
<evidence type="ECO:0000313" key="9">
    <source>
        <dbReference type="Proteomes" id="UP000601435"/>
    </source>
</evidence>
<evidence type="ECO:0000256" key="1">
    <source>
        <dbReference type="ARBA" id="ARBA00006227"/>
    </source>
</evidence>
<accession>A0A812Q2B2</accession>
<dbReference type="InterPro" id="IPR036457">
    <property type="entry name" value="PPM-type-like_dom_sf"/>
</dbReference>
<comment type="similarity">
    <text evidence="1">Belongs to the universal ribosomal protein uL13 family.</text>
</comment>
<dbReference type="Gene3D" id="3.90.550.50">
    <property type="match status" value="1"/>
</dbReference>
<dbReference type="Pfam" id="PF00572">
    <property type="entry name" value="Ribosomal_L13"/>
    <property type="match status" value="2"/>
</dbReference>
<dbReference type="PROSITE" id="PS51746">
    <property type="entry name" value="PPM_2"/>
    <property type="match status" value="1"/>
</dbReference>
<dbReference type="CDD" id="cd00143">
    <property type="entry name" value="PP2Cc"/>
    <property type="match status" value="1"/>
</dbReference>
<dbReference type="GO" id="GO:0017148">
    <property type="term" value="P:negative regulation of translation"/>
    <property type="evidence" value="ECO:0007669"/>
    <property type="project" value="TreeGrafter"/>
</dbReference>
<dbReference type="InterPro" id="IPR046357">
    <property type="entry name" value="PPIase_dom_sf"/>
</dbReference>
<dbReference type="InterPro" id="IPR005822">
    <property type="entry name" value="Ribosomal_uL13"/>
</dbReference>
<dbReference type="SUPFAM" id="SSF52161">
    <property type="entry name" value="Ribosomal protein L13"/>
    <property type="match status" value="2"/>
</dbReference>
<evidence type="ECO:0000256" key="3">
    <source>
        <dbReference type="ARBA" id="ARBA00023274"/>
    </source>
</evidence>
<feature type="compositionally biased region" description="Acidic residues" evidence="5">
    <location>
        <begin position="130"/>
        <end position="141"/>
    </location>
</feature>
<dbReference type="Gene3D" id="3.60.40.10">
    <property type="entry name" value="PPM-type phosphatase domain"/>
    <property type="match status" value="1"/>
</dbReference>
<organism evidence="8 9">
    <name type="scientific">Symbiodinium necroappetens</name>
    <dbReference type="NCBI Taxonomy" id="1628268"/>
    <lineage>
        <taxon>Eukaryota</taxon>
        <taxon>Sar</taxon>
        <taxon>Alveolata</taxon>
        <taxon>Dinophyceae</taxon>
        <taxon>Suessiales</taxon>
        <taxon>Symbiodiniaceae</taxon>
        <taxon>Symbiodinium</taxon>
    </lineage>
</organism>
<dbReference type="SUPFAM" id="SSF54534">
    <property type="entry name" value="FKBP-like"/>
    <property type="match status" value="1"/>
</dbReference>
<evidence type="ECO:0000313" key="8">
    <source>
        <dbReference type="EMBL" id="CAE7388595.1"/>
    </source>
</evidence>
<feature type="region of interest" description="Disordered" evidence="5">
    <location>
        <begin position="1086"/>
        <end position="1108"/>
    </location>
</feature>
<keyword evidence="3" id="KW-0687">Ribonucleoprotein</keyword>
<dbReference type="PROSITE" id="PS50198">
    <property type="entry name" value="PPIC_PPIASE_2"/>
    <property type="match status" value="1"/>
</dbReference>
<feature type="region of interest" description="Disordered" evidence="5">
    <location>
        <begin position="1376"/>
        <end position="1402"/>
    </location>
</feature>
<evidence type="ECO:0000259" key="6">
    <source>
        <dbReference type="PROSITE" id="PS50198"/>
    </source>
</evidence>
<feature type="domain" description="PPM-type phosphatase" evidence="7">
    <location>
        <begin position="1"/>
        <end position="249"/>
    </location>
</feature>
<name>A0A812Q2B2_9DINO</name>
<dbReference type="PANTHER" id="PTHR11545:SF2">
    <property type="entry name" value="LARGE RIBOSOMAL SUBUNIT PROTEIN UL13M"/>
    <property type="match status" value="1"/>
</dbReference>
<keyword evidence="4" id="KW-0413">Isomerase</keyword>
<feature type="region of interest" description="Disordered" evidence="5">
    <location>
        <begin position="124"/>
        <end position="152"/>
    </location>
</feature>
<dbReference type="Pfam" id="PF00481">
    <property type="entry name" value="PP2C"/>
    <property type="match status" value="1"/>
</dbReference>
<gene>
    <name evidence="8" type="primary">rplM</name>
    <name evidence="8" type="ORF">SNEC2469_LOCUS10551</name>
</gene>
<keyword evidence="4" id="KW-0697">Rotamase</keyword>
<dbReference type="OrthoDB" id="2530521at2759"/>
<dbReference type="InterPro" id="IPR000297">
    <property type="entry name" value="PPIase_PpiC"/>
</dbReference>
<dbReference type="InterPro" id="IPR036899">
    <property type="entry name" value="Ribosomal_uL13_sf"/>
</dbReference>
<dbReference type="GO" id="GO:0005840">
    <property type="term" value="C:ribosome"/>
    <property type="evidence" value="ECO:0007669"/>
    <property type="project" value="UniProtKB-KW"/>
</dbReference>
<sequence length="1402" mass="158670">MRMSIEHLDRPCALYALYEGHRGRPSSGTANACAEFCVKHLHQKLLPKLSAFRGFWEDTRLQVAMRESFEELDAEFIEKNPGVPDGCCAAVALVSGHRVVISTLGDVAAVVCMRNGEALEFLKPHVAPGVDEDDDEDDEPPDAAPSQGEGPAIQWTRSLGDADFKKQNGSPQLSSTPETKVLHLESPHLGLAFVCRALYNAIGKSTAVSTVSKRCAPRARMAAGALVDAAVQWLGQVGDLGLGSIVVFFDRIEDGPAHKRAKKEDPSQVRLRHILLKHRECKSTIDKVRNKQVKRSRGEAERLLRAVLEECQNDPGMKIFTQRCKELSECQSCLKAGELVGDLSWVKPGKYGQAFDDIAFSLSVGQLSDLVDTDQGVHIILRTDRHEEGARTVKALELQAKAPAFLRSRALQAGLGESAIWWTSSPYSAQSQNAGGCEATLLMFLGSMKALLQSSAMGSTKASMGRPGRFAMCRQVPLVALVGTLAAYCCWSQESGFVGTQGPHRPAGSTAIVDNLPRGLTCRRGISQITPNRYGRDSPEYDPAEPAIMLPYGSDKRAEWRPIPQWRGEKTFHPCKKLQDDQYRQWYHFDAEGKTLGHLAKAVAATLEGTDSPLYDPIRDVGAYAIVTNCERALDDAVADPSLWHWATMTADETCGAVCRINAGMRDRGRWWEAVEQAADQVCWGCDLEPWPNERAFGHQIWAAVHDGGLPIRRVAQFTNLWSVPCPRGIQHRHRGTRCLVGHFVYGIMCFFKFMGETGQENVALTSLESVMDLAFIVQQAPCRSQWAFPVEEVAENYERILTQVWHRHLPVPERWLRASGPLSCWRPRVREPQETTERSLANLARIQCLVLTMYPQEIERMAMVVETYAKYCDSLQFIVAGSGPSHFRGYQVVNLREFFDVVADPAPTEHKEPNTIEKTFMALNFAGLYLRQLPEESKPHVICRLDSDTLFLPPNIRRILACRNFSFAHAWAIGFDNYAHKHQQPGRVFHNGGTGVCLSRSAVEVLSEEISAGKLLRSSSPGDWNTGHCVTAPGHWDDVVLSACLAKLGVAFSRWGTDCQGRSLFWPDALQYAFPGPEQIRPRRLPPKGSFFQPPSTSSGGKLPGTNREPEISNYHFWLYRVWQHLACSPLIWLGDFPVSFHPYRNRTLGRRDFRYFQKKVQLQGYMMQLWDGDVINGCIRVSGKKYHYKLYLRNVGNRPGNMKVERFKDLLKRFPERIIMRAVWGMMKKTPANRRIFKERLKLFAGPNHLYYNKDPVEYPMHKIKDCTHTANLRYRDRTMQYLKNQKPRDEVVLQYKQARVDRTRLKQYRTFLSKQLSRLGEEAAKDMDMEEFVAKATENEYDRVWEETEGDEPKKKKENLFYETWLPKQKYSDNRNRRKGVTHIPPVQVWKEPKMEEGK</sequence>
<feature type="domain" description="PpiC" evidence="6">
    <location>
        <begin position="266"/>
        <end position="384"/>
    </location>
</feature>
<protein>
    <submittedName>
        <fullName evidence="8">RplM protein</fullName>
    </submittedName>
</protein>